<dbReference type="AlphaFoldDB" id="I2FSJ3"/>
<organism evidence="2 3">
    <name type="scientific">Ustilago hordei</name>
    <name type="common">Barley covered smut fungus</name>
    <dbReference type="NCBI Taxonomy" id="120017"/>
    <lineage>
        <taxon>Eukaryota</taxon>
        <taxon>Fungi</taxon>
        <taxon>Dikarya</taxon>
        <taxon>Basidiomycota</taxon>
        <taxon>Ustilaginomycotina</taxon>
        <taxon>Ustilaginomycetes</taxon>
        <taxon>Ustilaginales</taxon>
        <taxon>Ustilaginaceae</taxon>
        <taxon>Ustilago</taxon>
    </lineage>
</organism>
<sequence length="112" mass="11924">MLLSHEAEGSLDLSRGVCLDGESGREGLSRVQERGIDERLVSVGVMVKGVGVGPIEDRLDEEEKGKQDEDEAAAVVAATEEEEDQITLAPMKKNSSTGLLQDGLAAVDVLFQ</sequence>
<evidence type="ECO:0000313" key="3">
    <source>
        <dbReference type="Proteomes" id="UP000006174"/>
    </source>
</evidence>
<protein>
    <submittedName>
        <fullName evidence="2">Uncharacterized protein</fullName>
    </submittedName>
</protein>
<dbReference type="EMBL" id="CAGI01000149">
    <property type="protein sequence ID" value="CCF49886.1"/>
    <property type="molecule type" value="Genomic_DNA"/>
</dbReference>
<keyword evidence="3" id="KW-1185">Reference proteome</keyword>
<evidence type="ECO:0000256" key="1">
    <source>
        <dbReference type="SAM" id="MobiDB-lite"/>
    </source>
</evidence>
<name>I2FSJ3_USTHO</name>
<proteinExistence type="predicted"/>
<feature type="region of interest" description="Disordered" evidence="1">
    <location>
        <begin position="1"/>
        <end position="30"/>
    </location>
</feature>
<evidence type="ECO:0000313" key="2">
    <source>
        <dbReference type="EMBL" id="CCF49886.1"/>
    </source>
</evidence>
<comment type="caution">
    <text evidence="2">The sequence shown here is derived from an EMBL/GenBank/DDBJ whole genome shotgun (WGS) entry which is preliminary data.</text>
</comment>
<dbReference type="HOGENOM" id="CLU_2147749_0_0_1"/>
<reference evidence="2 3" key="1">
    <citation type="journal article" date="2012" name="Plant Cell">
        <title>Genome comparison of barley and maize smut fungi reveals targeted loss of RNA silencing components and species-specific presence of transposable elements.</title>
        <authorList>
            <person name="Laurie J.D."/>
            <person name="Ali S."/>
            <person name="Linning R."/>
            <person name="Mannhaupt G."/>
            <person name="Wong P."/>
            <person name="Gueldener U."/>
            <person name="Muensterkoetter M."/>
            <person name="Moore R."/>
            <person name="Kahmann R."/>
            <person name="Bakkeren G."/>
            <person name="Schirawski J."/>
        </authorList>
    </citation>
    <scope>NUCLEOTIDE SEQUENCE [LARGE SCALE GENOMIC DNA]</scope>
    <source>
        <strain evidence="3">Uh4875-4</strain>
    </source>
</reference>
<dbReference type="Proteomes" id="UP000006174">
    <property type="component" value="Unassembled WGS sequence"/>
</dbReference>
<gene>
    <name evidence="2" type="ORF">UHOR_08258</name>
</gene>
<accession>I2FSJ3</accession>